<comment type="subcellular location">
    <subcellularLocation>
        <location evidence="1">Nucleus</location>
    </subcellularLocation>
</comment>
<evidence type="ECO:0000256" key="6">
    <source>
        <dbReference type="ARBA" id="ARBA00022816"/>
    </source>
</evidence>
<dbReference type="InterPro" id="IPR005637">
    <property type="entry name" value="TAP_C_dom"/>
</dbReference>
<dbReference type="GO" id="GO:0016973">
    <property type="term" value="P:poly(A)+ mRNA export from nucleus"/>
    <property type="evidence" value="ECO:0007669"/>
    <property type="project" value="TreeGrafter"/>
</dbReference>
<feature type="domain" description="NTF2" evidence="8">
    <location>
        <begin position="304"/>
        <end position="484"/>
    </location>
</feature>
<dbReference type="Gene3D" id="1.10.8.10">
    <property type="entry name" value="DNA helicase RuvA subunit, C-terminal domain"/>
    <property type="match status" value="1"/>
</dbReference>
<dbReference type="Proteomes" id="UP000292447">
    <property type="component" value="Chromosome I"/>
</dbReference>
<dbReference type="InterPro" id="IPR032675">
    <property type="entry name" value="LRR_dom_sf"/>
</dbReference>
<evidence type="ECO:0000313" key="11">
    <source>
        <dbReference type="Proteomes" id="UP000292447"/>
    </source>
</evidence>
<dbReference type="STRING" id="2163413.A0A4P6XKU7"/>
<protein>
    <submittedName>
        <fullName evidence="10">RNA export factor</fullName>
    </submittedName>
</protein>
<dbReference type="PANTHER" id="PTHR10662">
    <property type="entry name" value="NUCLEAR RNA EXPORT FACTOR"/>
    <property type="match status" value="1"/>
</dbReference>
<evidence type="ECO:0000259" key="8">
    <source>
        <dbReference type="PROSITE" id="PS50177"/>
    </source>
</evidence>
<dbReference type="GO" id="GO:0003723">
    <property type="term" value="F:RNA binding"/>
    <property type="evidence" value="ECO:0007669"/>
    <property type="project" value="TreeGrafter"/>
</dbReference>
<dbReference type="GO" id="GO:0005634">
    <property type="term" value="C:nucleus"/>
    <property type="evidence" value="ECO:0007669"/>
    <property type="project" value="UniProtKB-SubCell"/>
</dbReference>
<dbReference type="InterPro" id="IPR002075">
    <property type="entry name" value="NTF2_dom"/>
</dbReference>
<dbReference type="SUPFAM" id="SSF52058">
    <property type="entry name" value="L domain-like"/>
    <property type="match status" value="1"/>
</dbReference>
<evidence type="ECO:0000256" key="7">
    <source>
        <dbReference type="ARBA" id="ARBA00023242"/>
    </source>
</evidence>
<sequence>MNFGGRGRGGSDQIQNQNQFHSGQLFGAGPAQNTVQVEIYGWNGSSPAECIAFIARKCKVNVTNYSIDTNLGALRGYVRSDRDADSLALWSGVRFAGNPLKMSKLAAPGSTGGSKAGGDDTIQSLKTFLYTRYNAEMKLLNLSAVQEDPVLASKGFFANMSTSSKFFPALMKVASDLKLDITSADLSGNNLTDLSSISTLAHSFPALKNLSLQNNKIGRVRAFDVWKKHCNCLRELIIVGNPLLNQADPNGLLDIKLELMKVFPRLVVLNGEIVRNEQALQQMLKFPFGQPQSMFFLDPDVQGISTNFISNFINMWDDDRAGLMVLYQNESQFSLQVDSSLPHTSNPKGPPDFGYYLPLSRNLTRVSSAKIRKDKVATGAEQIFKIFSQIPKTRHDLMTKPQNYSMEAYKIAQLGAISITLHGNFEEVSVPVDTLHVNQLSGGRGKYSHKKTKINLGWKSFDRSIVVIPGANNSMIVASDLLCVRPEADSEVFRPSQDITMPNGAVSAVPTPSPSPAPLVGPIPAMGAPVTAGVPAPGPTAADLPAELKTSLSPQQQELLVKVLIETKLSIQYGFMLCQQSNWDYLQCSMNFKSSASSLPPDAFAQ</sequence>
<evidence type="ECO:0000256" key="4">
    <source>
        <dbReference type="ARBA" id="ARBA00022614"/>
    </source>
</evidence>
<keyword evidence="5" id="KW-0677">Repeat</keyword>
<dbReference type="EMBL" id="CP034456">
    <property type="protein sequence ID" value="QBM86548.1"/>
    <property type="molecule type" value="Genomic_DNA"/>
</dbReference>
<dbReference type="InterPro" id="IPR030217">
    <property type="entry name" value="NXF_fam"/>
</dbReference>
<dbReference type="SMART" id="SM00804">
    <property type="entry name" value="TAP_C"/>
    <property type="match status" value="1"/>
</dbReference>
<accession>A0A4P6XKU7</accession>
<dbReference type="Gene3D" id="3.10.450.50">
    <property type="match status" value="1"/>
</dbReference>
<dbReference type="SUPFAM" id="SSF46934">
    <property type="entry name" value="UBA-like"/>
    <property type="match status" value="1"/>
</dbReference>
<dbReference type="SUPFAM" id="SSF54427">
    <property type="entry name" value="NTF2-like"/>
    <property type="match status" value="1"/>
</dbReference>
<evidence type="ECO:0000313" key="10">
    <source>
        <dbReference type="EMBL" id="QBM86548.1"/>
    </source>
</evidence>
<evidence type="ECO:0000256" key="3">
    <source>
        <dbReference type="ARBA" id="ARBA00022448"/>
    </source>
</evidence>
<dbReference type="Pfam" id="PF24048">
    <property type="entry name" value="LRR_NXF1-5"/>
    <property type="match status" value="1"/>
</dbReference>
<dbReference type="Pfam" id="PF22602">
    <property type="entry name" value="NXF_NTF2"/>
    <property type="match status" value="1"/>
</dbReference>
<reference evidence="11" key="1">
    <citation type="submission" date="2019-03" db="EMBL/GenBank/DDBJ databases">
        <title>Snf2 controls pulcherriminic acid biosynthesis and connects pigmentation and antifungal activity of the yeast Metschnikowia pulcherrima.</title>
        <authorList>
            <person name="Gore-Lloyd D."/>
            <person name="Sumann I."/>
            <person name="Brachmann A.O."/>
            <person name="Schneeberger K."/>
            <person name="Ortiz-Merino R.A."/>
            <person name="Moreno-Beltran M."/>
            <person name="Schlaefli M."/>
            <person name="Kirner P."/>
            <person name="Santos Kron A."/>
            <person name="Wolfe K.H."/>
            <person name="Piel J."/>
            <person name="Ahrens C.H."/>
            <person name="Henk D."/>
            <person name="Freimoser F.M."/>
        </authorList>
    </citation>
    <scope>NUCLEOTIDE SEQUENCE [LARGE SCALE GENOMIC DNA]</scope>
    <source>
        <strain evidence="11">APC 1.2</strain>
    </source>
</reference>
<dbReference type="PANTHER" id="PTHR10662:SF22">
    <property type="entry name" value="NUCLEAR RNA EXPORT FACTOR 1"/>
    <property type="match status" value="1"/>
</dbReference>
<dbReference type="Pfam" id="PF03943">
    <property type="entry name" value="TAP_C"/>
    <property type="match status" value="1"/>
</dbReference>
<evidence type="ECO:0000259" key="9">
    <source>
        <dbReference type="PROSITE" id="PS51281"/>
    </source>
</evidence>
<dbReference type="AlphaFoldDB" id="A0A4P6XKU7"/>
<evidence type="ECO:0000256" key="5">
    <source>
        <dbReference type="ARBA" id="ARBA00022737"/>
    </source>
</evidence>
<evidence type="ECO:0000256" key="1">
    <source>
        <dbReference type="ARBA" id="ARBA00004123"/>
    </source>
</evidence>
<dbReference type="InterPro" id="IPR009060">
    <property type="entry name" value="UBA-like_sf"/>
</dbReference>
<dbReference type="InterPro" id="IPR032710">
    <property type="entry name" value="NTF2-like_dom_sf"/>
</dbReference>
<evidence type="ECO:0000256" key="2">
    <source>
        <dbReference type="ARBA" id="ARBA00009285"/>
    </source>
</evidence>
<feature type="domain" description="TAP-C" evidence="9">
    <location>
        <begin position="554"/>
        <end position="606"/>
    </location>
</feature>
<dbReference type="Pfam" id="PF18444">
    <property type="entry name" value="RRM_9"/>
    <property type="match status" value="1"/>
</dbReference>
<dbReference type="InterPro" id="IPR040736">
    <property type="entry name" value="Mex67_RRM"/>
</dbReference>
<dbReference type="Gene3D" id="3.80.10.10">
    <property type="entry name" value="Ribonuclease Inhibitor"/>
    <property type="match status" value="1"/>
</dbReference>
<keyword evidence="3" id="KW-0813">Transport</keyword>
<dbReference type="InterPro" id="IPR018222">
    <property type="entry name" value="Nuclear_transport_factor_2_euk"/>
</dbReference>
<comment type="similarity">
    <text evidence="2">Belongs to the NXF family.</text>
</comment>
<proteinExistence type="inferred from homology"/>
<gene>
    <name evidence="10" type="primary">MPUL0A11930</name>
    <name evidence="10" type="ORF">METSCH_A11930</name>
</gene>
<dbReference type="InterPro" id="IPR057125">
    <property type="entry name" value="NXF1/2/3/5-like_LRR"/>
</dbReference>
<dbReference type="PROSITE" id="PS50177">
    <property type="entry name" value="NTF2_DOMAIN"/>
    <property type="match status" value="1"/>
</dbReference>
<keyword evidence="7" id="KW-0539">Nucleus</keyword>
<name>A0A4P6XKU7_9ASCO</name>
<keyword evidence="4" id="KW-0433">Leucine-rich repeat</keyword>
<keyword evidence="6" id="KW-0509">mRNA transport</keyword>
<dbReference type="PROSITE" id="PS51281">
    <property type="entry name" value="TAP_C"/>
    <property type="match status" value="1"/>
</dbReference>
<keyword evidence="11" id="KW-1185">Reference proteome</keyword>
<organism evidence="10 11">
    <name type="scientific">Metschnikowia aff. pulcherrima</name>
    <dbReference type="NCBI Taxonomy" id="2163413"/>
    <lineage>
        <taxon>Eukaryota</taxon>
        <taxon>Fungi</taxon>
        <taxon>Dikarya</taxon>
        <taxon>Ascomycota</taxon>
        <taxon>Saccharomycotina</taxon>
        <taxon>Pichiomycetes</taxon>
        <taxon>Metschnikowiaceae</taxon>
        <taxon>Metschnikowia</taxon>
    </lineage>
</organism>